<evidence type="ECO:0000313" key="6">
    <source>
        <dbReference type="Proteomes" id="UP001183817"/>
    </source>
</evidence>
<feature type="region of interest" description="Disordered" evidence="4">
    <location>
        <begin position="844"/>
        <end position="879"/>
    </location>
</feature>
<keyword evidence="2" id="KW-0964">Secreted</keyword>
<evidence type="ECO:0000256" key="2">
    <source>
        <dbReference type="ARBA" id="ARBA00022525"/>
    </source>
</evidence>
<dbReference type="InterPro" id="IPR011049">
    <property type="entry name" value="Serralysin-like_metalloprot_C"/>
</dbReference>
<comment type="caution">
    <text evidence="5">The sequence shown here is derived from an EMBL/GenBank/DDBJ whole genome shotgun (WGS) entry which is preliminary data.</text>
</comment>
<organism evidence="5 6">
    <name type="scientific">Paeniglutamicibacter sulfureus</name>
    <dbReference type="NCBI Taxonomy" id="43666"/>
    <lineage>
        <taxon>Bacteria</taxon>
        <taxon>Bacillati</taxon>
        <taxon>Actinomycetota</taxon>
        <taxon>Actinomycetes</taxon>
        <taxon>Micrococcales</taxon>
        <taxon>Micrococcaceae</taxon>
        <taxon>Paeniglutamicibacter</taxon>
    </lineage>
</organism>
<dbReference type="Proteomes" id="UP001183817">
    <property type="component" value="Unassembled WGS sequence"/>
</dbReference>
<dbReference type="InterPro" id="IPR037120">
    <property type="entry name" value="Haem_peroxidase_sf_animal"/>
</dbReference>
<dbReference type="PANTHER" id="PTHR11475:SF4">
    <property type="entry name" value="CHORION PEROXIDASE"/>
    <property type="match status" value="1"/>
</dbReference>
<protein>
    <submittedName>
        <fullName evidence="5">Ca2+-binding RTX toxin-like protein</fullName>
    </submittedName>
</protein>
<keyword evidence="6" id="KW-1185">Reference proteome</keyword>
<dbReference type="RefSeq" id="WP_310292466.1">
    <property type="nucleotide sequence ID" value="NZ_BAAAWO010000001.1"/>
</dbReference>
<dbReference type="PANTHER" id="PTHR11475">
    <property type="entry name" value="OXIDASE/PEROXIDASE"/>
    <property type="match status" value="1"/>
</dbReference>
<dbReference type="Gene3D" id="2.150.10.10">
    <property type="entry name" value="Serralysin-like metalloprotease, C-terminal"/>
    <property type="match status" value="1"/>
</dbReference>
<reference evidence="5 6" key="1">
    <citation type="submission" date="2023-07" db="EMBL/GenBank/DDBJ databases">
        <title>Sequencing the genomes of 1000 actinobacteria strains.</title>
        <authorList>
            <person name="Klenk H.-P."/>
        </authorList>
    </citation>
    <scope>NUCLEOTIDE SEQUENCE [LARGE SCALE GENOMIC DNA]</scope>
    <source>
        <strain evidence="5 6">DSM 20167</strain>
    </source>
</reference>
<dbReference type="SUPFAM" id="SSF51120">
    <property type="entry name" value="beta-Roll"/>
    <property type="match status" value="2"/>
</dbReference>
<dbReference type="PROSITE" id="PS50292">
    <property type="entry name" value="PEROXIDASE_3"/>
    <property type="match status" value="1"/>
</dbReference>
<dbReference type="PRINTS" id="PR00313">
    <property type="entry name" value="CABNDNGRPT"/>
</dbReference>
<gene>
    <name evidence="5" type="ORF">J2S64_003560</name>
</gene>
<evidence type="ECO:0000256" key="4">
    <source>
        <dbReference type="SAM" id="MobiDB-lite"/>
    </source>
</evidence>
<keyword evidence="3" id="KW-0325">Glycoprotein</keyword>
<dbReference type="SUPFAM" id="SSF48113">
    <property type="entry name" value="Heme-dependent peroxidases"/>
    <property type="match status" value="1"/>
</dbReference>
<dbReference type="Pfam" id="PF03098">
    <property type="entry name" value="An_peroxidase"/>
    <property type="match status" value="3"/>
</dbReference>
<sequence>MAGGAFAPIPAAFAAPPPGQDFNVTQGDLEYIIKQVEISEAHAERTLTNPDSSPLCGNDKRFDVASQTFFDAKDQPCVGNPLLPHGLRTVDGRWNNLMPGQDGFGTAQETFPRLVPAGYKDAEVTPPRAPGNDTDAPGAATSYKQTEGFVYDSEPRTISNLIVDQTTGNPAAGEVVQRVDGAGPEGTNNTFIPDIATDEGLSASATSLFTIFGQFFDHGLDLVSKGGNGTVVVPLKEDDPLYVPGGRTNFLTLTRATIDTGDDGTAREHVNRTTPFVDQNQTYGSHASHQAFMREYELVEGKPVPTGKILDGAAGGLPTWDDVQAQAADKLGIILDDFDVLDVPLLATDPYGHLIPGASGMPQLATIEGFKEGNIGSPIVTDGLTANASFLDDIAHGATPAEPKPSVPNDPNSPLIPGYDNDALGKHFITGDGRGNENIGLTAVHHVFHSEHNRLQAQIQEELASMPADLQNRFNANGFWDKGERLFQAARFLTEMQYQHLVFEEFARRIQPEIDTTVLNENSYQPDVNSSIRAEFAHSVYRFGHSMLRESIPVEQADGTFADKQLLEAFLNPALFAASGTDSADAAGNILKGLANQTANGVDEFVTDTLRNKLLGLPLDLATINMARARETGTPGLQAARKVFFAETRDPQLQPYSSWQDFKLSMKNPESIVNFIAAYGNHPSLTAATTLAAKRAAGTTLAGDTAFMNLPASEAGLDDIDLWMGGLAEKPFVFGGMLGATFNHVFEKQLEDLQNGDRFYYLSRNLGNSLFHSLEANSLSQIVQRNTTADRVPHDVFAAPQLTFNLDDGANRQADLNAAGLTGSQADGWRFTGDEHIVVQDAKDAEGADQSSTIRTGIGDDSVWGKGGNDTIEGDDGADSLMGGDGDDVLTDIFGDDRLQGEAGNDALNGGPGLGDLLFGGSGQDFIVGGQDFSTSFGGLGNDFILGSTGRDNVRGDEGDDWIDGGTNADLLVGDLSGTAQNDPGMYHGGHDVLVGRTGNNDHDAEGGDDVMVGGPGADRFHGMLGFDWVTYDKTTHPVRADLDPVQIVPGVESSIVDRYDEVEAFSGFDGDDVVRGVRNRDAFEDPQRDKIGYGHRLTQAQLDRVTGLRDLLGGGEQPVYALPFLDGQAFEAEDMNNNLILGGGGSDLIEPRRGENFVDGDAWLDVNIALGDERSDTLEPFIERIFDRAINPSELTIERKIQIATGGSDTVVYGINAAEAQLEALPGNMVRVTTTGNDASVDVLRNIEQLQFADGIIDISNGLGDPDPEPGVALSVAPSSNAVPAVGGQLTANVQGPVTGGSEVAFELQVLRLAPDNTQFATTTQSNTTGKFTFTEAEAGFPVQVVATVTGVDGAPSQFISTPTEGTLSTLKETVTAQAPDHNLSNKTVTIPKVTGVAYSIDGALKEAGTYPATTQVTVTAEAASENYIVESRSWKFDLRTEVTPAAPTFSATANQVKIPASTGVGYFIDGEAKAAGTYVNAGSGTVTAKAVDSSHKVAEGATSSWKFDNKNSVTPTAPTFNASKNTVVIPAKAGVAYFINGAAKKAGTYSHGGTGTVSAKVASGAEALAGTTSWKFDNRNAVVPTKPAFSAPGNTVKIPSKTGVLYYVNGVRKAAGTHKYSGSGTVTTKASSSWYKLAGTTSWKFNNRNTVTPTKPSFNAGRNTVTIPAKAGVAYSINGAVKKAGTYSFGGTGTVTAKVANGAEALTGTTSWKFDNRNAVVPTKTSFSASGNTVKIPSKTGVLYYVNGVRKTAGTHRYTGTGTVTTKASSSHYKLAGTTSWKFDNRNAVVPTKPVFSASKNTVKIPAKVGVVYYVNGVKKSAGTHRYTGSVSVTTKVSSSYYKLTGTQKWNARL</sequence>
<dbReference type="InterPro" id="IPR019791">
    <property type="entry name" value="Haem_peroxidase_animal"/>
</dbReference>
<dbReference type="InterPro" id="IPR001343">
    <property type="entry name" value="Hemolysn_Ca-bd"/>
</dbReference>
<name>A0ABU2BR65_9MICC</name>
<dbReference type="CDD" id="cd09821">
    <property type="entry name" value="An_peroxidase_bacterial_2"/>
    <property type="match status" value="1"/>
</dbReference>
<dbReference type="InterPro" id="IPR010255">
    <property type="entry name" value="Haem_peroxidase_sf"/>
</dbReference>
<comment type="subcellular location">
    <subcellularLocation>
        <location evidence="1">Secreted</location>
    </subcellularLocation>
</comment>
<proteinExistence type="predicted"/>
<accession>A0ABU2BR65</accession>
<dbReference type="Gene3D" id="1.10.640.10">
    <property type="entry name" value="Haem peroxidase domain superfamily, animal type"/>
    <property type="match status" value="1"/>
</dbReference>
<dbReference type="EMBL" id="JAVDYI010000001">
    <property type="protein sequence ID" value="MDR7359869.1"/>
    <property type="molecule type" value="Genomic_DNA"/>
</dbReference>
<evidence type="ECO:0000256" key="3">
    <source>
        <dbReference type="ARBA" id="ARBA00023180"/>
    </source>
</evidence>
<evidence type="ECO:0000313" key="5">
    <source>
        <dbReference type="EMBL" id="MDR7359869.1"/>
    </source>
</evidence>
<dbReference type="Pfam" id="PF00353">
    <property type="entry name" value="HemolysinCabind"/>
    <property type="match status" value="5"/>
</dbReference>
<evidence type="ECO:0000256" key="1">
    <source>
        <dbReference type="ARBA" id="ARBA00004613"/>
    </source>
</evidence>